<evidence type="ECO:0000313" key="9">
    <source>
        <dbReference type="WBParaSite" id="L893_g797.t1"/>
    </source>
</evidence>
<accession>A0A1I8APS5</accession>
<dbReference type="PANTHER" id="PTHR23271">
    <property type="entry name" value="HEPATOCELLULAR CARCINOMA-ASSOCIATED ANTIGEN 66"/>
    <property type="match status" value="1"/>
</dbReference>
<dbReference type="InterPro" id="IPR013949">
    <property type="entry name" value="Utp6"/>
</dbReference>
<dbReference type="AlphaFoldDB" id="A0A1I8APS5"/>
<dbReference type="Pfam" id="PF08640">
    <property type="entry name" value="U3_assoc_6"/>
    <property type="match status" value="1"/>
</dbReference>
<dbReference type="GO" id="GO:0032040">
    <property type="term" value="C:small-subunit processome"/>
    <property type="evidence" value="ECO:0007669"/>
    <property type="project" value="TreeGrafter"/>
</dbReference>
<evidence type="ECO:0000259" key="6">
    <source>
        <dbReference type="Pfam" id="PF08640"/>
    </source>
</evidence>
<dbReference type="InterPro" id="IPR011990">
    <property type="entry name" value="TPR-like_helical_dom_sf"/>
</dbReference>
<dbReference type="SMART" id="SM00386">
    <property type="entry name" value="HAT"/>
    <property type="match status" value="6"/>
</dbReference>
<dbReference type="Pfam" id="PF24892">
    <property type="entry name" value="UTP6_C"/>
    <property type="match status" value="1"/>
</dbReference>
<feature type="domain" description="U3 small nucleolar RNA-associated protein 6 homolog C-terminal" evidence="7">
    <location>
        <begin position="302"/>
        <end position="574"/>
    </location>
</feature>
<comment type="similarity">
    <text evidence="2">Belongs to the UTP6 family.</text>
</comment>
<feature type="domain" description="U3 small nucleolar RNA-associated protein 6 N-terminal" evidence="6">
    <location>
        <begin position="9"/>
        <end position="77"/>
    </location>
</feature>
<keyword evidence="3" id="KW-0698">rRNA processing</keyword>
<evidence type="ECO:0000256" key="2">
    <source>
        <dbReference type="ARBA" id="ARBA00010734"/>
    </source>
</evidence>
<dbReference type="GO" id="GO:0000462">
    <property type="term" value="P:maturation of SSU-rRNA from tricistronic rRNA transcript (SSU-rRNA, 5.8S rRNA, LSU-rRNA)"/>
    <property type="evidence" value="ECO:0007669"/>
    <property type="project" value="InterPro"/>
</dbReference>
<organism evidence="8 9">
    <name type="scientific">Steinernema glaseri</name>
    <dbReference type="NCBI Taxonomy" id="37863"/>
    <lineage>
        <taxon>Eukaryota</taxon>
        <taxon>Metazoa</taxon>
        <taxon>Ecdysozoa</taxon>
        <taxon>Nematoda</taxon>
        <taxon>Chromadorea</taxon>
        <taxon>Rhabditida</taxon>
        <taxon>Tylenchina</taxon>
        <taxon>Panagrolaimomorpha</taxon>
        <taxon>Strongyloidoidea</taxon>
        <taxon>Steinernematidae</taxon>
        <taxon>Steinernema</taxon>
    </lineage>
</organism>
<proteinExistence type="inferred from homology"/>
<dbReference type="InterPro" id="IPR056907">
    <property type="entry name" value="UTP6_C"/>
</dbReference>
<reference evidence="9" key="1">
    <citation type="submission" date="2016-11" db="UniProtKB">
        <authorList>
            <consortium name="WormBaseParasite"/>
        </authorList>
    </citation>
    <scope>IDENTIFICATION</scope>
</reference>
<dbReference type="InterPro" id="IPR055347">
    <property type="entry name" value="UTP6_N"/>
</dbReference>
<dbReference type="GO" id="GO:0030515">
    <property type="term" value="F:snoRNA binding"/>
    <property type="evidence" value="ECO:0007669"/>
    <property type="project" value="InterPro"/>
</dbReference>
<evidence type="ECO:0000256" key="5">
    <source>
        <dbReference type="ARBA" id="ARBA00023242"/>
    </source>
</evidence>
<comment type="subcellular location">
    <subcellularLocation>
        <location evidence="1">Nucleus</location>
        <location evidence="1">Nucleolus</location>
    </subcellularLocation>
</comment>
<keyword evidence="8" id="KW-1185">Reference proteome</keyword>
<dbReference type="GO" id="GO:0034388">
    <property type="term" value="C:Pwp2p-containing subcomplex of 90S preribosome"/>
    <property type="evidence" value="ECO:0007669"/>
    <property type="project" value="TreeGrafter"/>
</dbReference>
<evidence type="ECO:0000256" key="4">
    <source>
        <dbReference type="ARBA" id="ARBA00022737"/>
    </source>
</evidence>
<dbReference type="Gene3D" id="1.25.40.10">
    <property type="entry name" value="Tetratricopeptide repeat domain"/>
    <property type="match status" value="2"/>
</dbReference>
<dbReference type="Proteomes" id="UP000095287">
    <property type="component" value="Unplaced"/>
</dbReference>
<keyword evidence="5" id="KW-0539">Nucleus</keyword>
<protein>
    <submittedName>
        <fullName evidence="9">U3 small nucleolar RNA-associated protein 6 homolog</fullName>
    </submittedName>
</protein>
<evidence type="ECO:0000259" key="7">
    <source>
        <dbReference type="Pfam" id="PF24892"/>
    </source>
</evidence>
<name>A0A1I8APS5_9BILA</name>
<dbReference type="WBParaSite" id="L893_g797.t1">
    <property type="protein sequence ID" value="L893_g797.t1"/>
    <property type="gene ID" value="L893_g797"/>
</dbReference>
<evidence type="ECO:0000256" key="1">
    <source>
        <dbReference type="ARBA" id="ARBA00004604"/>
    </source>
</evidence>
<dbReference type="PANTHER" id="PTHR23271:SF1">
    <property type="entry name" value="U3 SMALL NUCLEOLAR RNA-ASSOCIATED PROTEIN 6 HOMOLOG"/>
    <property type="match status" value="1"/>
</dbReference>
<dbReference type="InterPro" id="IPR003107">
    <property type="entry name" value="HAT"/>
</dbReference>
<keyword evidence="4" id="KW-0677">Repeat</keyword>
<evidence type="ECO:0000313" key="8">
    <source>
        <dbReference type="Proteomes" id="UP000095287"/>
    </source>
</evidence>
<evidence type="ECO:0000256" key="3">
    <source>
        <dbReference type="ARBA" id="ARBA00022552"/>
    </source>
</evidence>
<sequence length="596" mass="69610">MAEYVEQSLEKLLPLFEQLKNVKLLTGGEVTVFIKRCRRLDYRCTKLNKNPNDFFNYTSYLEDMLRLINKRREIRNYQLKYDQINGPLQGKIAELYTRICSRFPGRLNFFQKQVRFLKEYNMYGVLSRAYSRALQFHGKNVALREEAARFEFFTNNSPENARSQLQLSLRSSPQEVRLWAALYDIEINYVKRLFERRQMLLKKEEDGGPTPDSAAIAAELASIQDAVFQFKLAEIVRDQALRTLETEDLKNEFLFKCWDFALKCGNVAVQLSDDLYKRLEESKSEYFYMTKVRAAELEEADVCNAYEQCIKELPTEKMYRLFIQYCLERIKNNDPYAKMRLGSLILSLEEMDCGEQSEFEKWIPIASLSSLQKQTLTKKLLVKYPSSSLLWQIRLAHIVHLAEKTFHTIEDEEAANKEVDEVQELFNTAHSQLHPDKHLPIWQLAVDYTLITDPEDVDTIFERAFLEARPCVSAPLKSDRLRYLGVMHPHDPEVVRKEYKRLAAMVPTSVRFHINFIVSELARGAETNHKAISEAFELCVAEFGYSEVDCWIAYAKYAMKNKPELMPKIKTRAEVALPKSKINNFEAKWSLVIQGR</sequence>
<dbReference type="SUPFAM" id="SSF48452">
    <property type="entry name" value="TPR-like"/>
    <property type="match status" value="1"/>
</dbReference>